<dbReference type="SMART" id="SM00823">
    <property type="entry name" value="PKS_PP"/>
    <property type="match status" value="2"/>
</dbReference>
<dbReference type="EMBL" id="AB700564">
    <property type="protein sequence ID" value="BAO99077.1"/>
    <property type="molecule type" value="Genomic_DNA"/>
</dbReference>
<dbReference type="Gene3D" id="3.30.300.30">
    <property type="match status" value="1"/>
</dbReference>
<evidence type="ECO:0000256" key="4">
    <source>
        <dbReference type="ARBA" id="ARBA00022598"/>
    </source>
</evidence>
<dbReference type="InterPro" id="IPR036736">
    <property type="entry name" value="ACP-like_sf"/>
</dbReference>
<dbReference type="Pfam" id="PF00668">
    <property type="entry name" value="Condensation"/>
    <property type="match status" value="2"/>
</dbReference>
<dbReference type="Pfam" id="PF07993">
    <property type="entry name" value="NAD_binding_4"/>
    <property type="match status" value="1"/>
</dbReference>
<dbReference type="SUPFAM" id="SSF52777">
    <property type="entry name" value="CoA-dependent acyltransferases"/>
    <property type="match status" value="4"/>
</dbReference>
<dbReference type="Pfam" id="PF00550">
    <property type="entry name" value="PP-binding"/>
    <property type="match status" value="2"/>
</dbReference>
<comment type="cofactor">
    <cofactor evidence="1">
        <name>pantetheine 4'-phosphate</name>
        <dbReference type="ChEBI" id="CHEBI:47942"/>
    </cofactor>
</comment>
<dbReference type="InterPro" id="IPR010080">
    <property type="entry name" value="Thioester_reductase-like_dom"/>
</dbReference>
<dbReference type="InterPro" id="IPR036291">
    <property type="entry name" value="NAD(P)-bd_dom_sf"/>
</dbReference>
<sequence length="1969" mass="208359">MTHPDPAPALRPLTAAQREVWFAQQLLGPVPLTVAQYVDLRGPLDLEIYQRAARAAAHDLGAYLRFTTVDGEPGQIADPGLDDRIAVRDCSGEPDPAAAALAWMRADQCTPFDLAVDSPIVTTVLRLSDQRHLVYTRAHHLALDGYGAIRLQQLLAQHYEAALAGTELSSTAVDSTAVLAEAEQTYRASRRYATDQEYWRGQLADLAAPVSLATRAGDPDPLPIHARAELPDALVARLRERGDFPGNTVVLVAAFAAFLGRLTDADPVTLSLPVTGRTVAALRACGGMTSNIVPLTCAGDTVGGIVASARAGMSGALRHQRYRGADMVRDSGRQARSLSFGPAVNIMNFHAEQVLGPARGRIHLLSTGPVEDLALNVYPVDDSRLRVEFEANRHRYTEAEVTGHLDRFVGFLTAFAAAADEVPIADLPVLTPAERELLVPWRGPQARTAATLSELIAAAVAENPDGTAVVYDDKRWTYREFDAWTDHLADTLQAAGAGPETLVAMVMERSAASVGAVWAIAKTGAGFVPIDAAYPAERIAHILGDCGATVGVTTLAQRSDLPDSVDWTFVDVAGPAAEATAPRAPLPRAAIRPENPAYLIYTSGSTGVPKGVLVTHGGLANLAAERRDRYALRPGARTLHHASPGFDMAVGEILCGLAGAATLVVAPRYVMAGPDLAQLIRRERLTNAIITPAVLATLDPETLPDLKVLGVGGEAIRPDLVSAWSRTRLMRNGYGPTEATDIATIAELEPDRAVTIGAPLRGFHALVLDARLRPVPPGVIGELYIGGPALARGYHGKRALTAARFVADPFGPPNGRVYRTGDLVTITAGPQPELIYHGRSDFQIKVRGHRIEPGEIETALTGLPGVDRAAVTAHEDARGTHLVAYLVPDGPLDVASVRAQIADTLPPYLRPAAYLVLDTLPLTPNGKLDSRRLPAPVFGNNGARAATTPAELTVAAAVAEVLAIDAPCADDDFFDLGGTSLTATALAARLGVDVRTVFDAPTIAALAGRLGDPDRAGIADPVAGPRPDQLAPAPAQLRMWLLNQLYRDSSAYHLPIALRLSGPLDEAALAAAARDVLERHEVLRTVYPDSGSGPQLRILPADDALADTPLVAIPLTQAELDAELAVAIGAPFDVTTDAPIRLALWRLGDDEHVLALVAHHIAADGLSHGPLVADLSAAYTARAAGRAPQWDALPLQYADYTVWQHTRLGDRRDPRSPAARQLAHWVRALGDAPARVPLPTDRTRARGAGRPGGGEGGRVDFAIGAETAAALAGLARQHDATPFMAGYAAFTVLLGHLAGSADVTIGTPVAGRGHPALDRLVGMFVNTLPLRLSVDARESFTAVLARAREVTLAALGNADVPFDHIVEAVNPPRDDTAHPLFEAVFSYENLPAVPSLRLGELDVSTLDIPWQTTHFDLTLTLREQPETGGLAASFQYATDLYDPATVQGFATRFHDILAAIVTRPEATLEQLCAGFDAPERAIDHTTQTVAPTAESTEPATVRELAVARVFAEVLDRDSVGVDENFFTLGGTSLLVFTLRAELRDQLGIDADPRTLFEAPTPRAVTAAVSVESLAADEAQWIATLTADAALDPAITVPAGFTPAPTDPGAILLTGATGFVGIHLLRELLDRTSAHIWCLVRADGAEGVYRRLGATLERYGLDRDGLDRVVAVPGDLAAPRFGLTDEAWTELAEHIEVIYHNGARVNHLESYATLRAANIAGTVDILRLAVDTRVKTLHYVSTVSAAVAAGHTGVVTEDTAITVDEVPRNGYLATKWVAEQLVVAAAERGLPVAVHRPGLVAGATGSGANSTDDAFWTLIRSAAHLGVAPDIEGADVTLAPVDYVARALVALATHRQPRGEVYHLVNSAPTGVGDILNTLRRSGFPIEIVPVEVAAERLTGRLAQHADLMRAALIAENYLTGGGDALLVDDTGTRAVLADIGVQCPRIDDTVLTRYVDGFIAAGLLPAPVS</sequence>
<evidence type="ECO:0000259" key="6">
    <source>
        <dbReference type="PROSITE" id="PS50075"/>
    </source>
</evidence>
<dbReference type="UniPathway" id="UPA00011"/>
<keyword evidence="2" id="KW-0596">Phosphopantetheine</keyword>
<dbReference type="InterPro" id="IPR009081">
    <property type="entry name" value="PP-bd_ACP"/>
</dbReference>
<dbReference type="GO" id="GO:0005829">
    <property type="term" value="C:cytosol"/>
    <property type="evidence" value="ECO:0007669"/>
    <property type="project" value="TreeGrafter"/>
</dbReference>
<dbReference type="CDD" id="cd05930">
    <property type="entry name" value="A_NRPS"/>
    <property type="match status" value="1"/>
</dbReference>
<protein>
    <submittedName>
        <fullName evidence="7">Putative non-ribosomal peptide synthetase</fullName>
    </submittedName>
</protein>
<dbReference type="GO" id="GO:0031177">
    <property type="term" value="F:phosphopantetheine binding"/>
    <property type="evidence" value="ECO:0007669"/>
    <property type="project" value="InterPro"/>
</dbReference>
<dbReference type="CDD" id="cd19540">
    <property type="entry name" value="LCL_NRPS-like"/>
    <property type="match status" value="1"/>
</dbReference>
<feature type="domain" description="Carrier" evidence="6">
    <location>
        <begin position="1497"/>
        <end position="1572"/>
    </location>
</feature>
<dbReference type="InterPro" id="IPR010071">
    <property type="entry name" value="AA_adenyl_dom"/>
</dbReference>
<dbReference type="SUPFAM" id="SSF56801">
    <property type="entry name" value="Acetyl-CoA synthetase-like"/>
    <property type="match status" value="1"/>
</dbReference>
<dbReference type="GO" id="GO:0047527">
    <property type="term" value="F:2,3-dihydroxybenzoate-serine ligase activity"/>
    <property type="evidence" value="ECO:0007669"/>
    <property type="project" value="TreeGrafter"/>
</dbReference>
<dbReference type="InterPro" id="IPR042099">
    <property type="entry name" value="ANL_N_sf"/>
</dbReference>
<dbReference type="Gene3D" id="3.30.559.30">
    <property type="entry name" value="Nonribosomal peptide synthetase, condensation domain"/>
    <property type="match status" value="2"/>
</dbReference>
<dbReference type="PANTHER" id="PTHR45527:SF1">
    <property type="entry name" value="FATTY ACID SYNTHASE"/>
    <property type="match status" value="1"/>
</dbReference>
<dbReference type="RefSeq" id="WP_022566844.1">
    <property type="nucleotide sequence ID" value="NZ_FOTX01000002.1"/>
</dbReference>
<feature type="domain" description="Carrier" evidence="6">
    <location>
        <begin position="945"/>
        <end position="1026"/>
    </location>
</feature>
<keyword evidence="3" id="KW-0597">Phosphoprotein</keyword>
<dbReference type="GO" id="GO:0043041">
    <property type="term" value="P:amino acid activation for nonribosomal peptide biosynthetic process"/>
    <property type="evidence" value="ECO:0007669"/>
    <property type="project" value="TreeGrafter"/>
</dbReference>
<dbReference type="GO" id="GO:0008610">
    <property type="term" value="P:lipid biosynthetic process"/>
    <property type="evidence" value="ECO:0007669"/>
    <property type="project" value="UniProtKB-ARBA"/>
</dbReference>
<evidence type="ECO:0000256" key="2">
    <source>
        <dbReference type="ARBA" id="ARBA00022450"/>
    </source>
</evidence>
<dbReference type="InterPro" id="IPR020845">
    <property type="entry name" value="AMP-binding_CS"/>
</dbReference>
<dbReference type="GO" id="GO:0009366">
    <property type="term" value="C:enterobactin synthetase complex"/>
    <property type="evidence" value="ECO:0007669"/>
    <property type="project" value="TreeGrafter"/>
</dbReference>
<feature type="region of interest" description="Disordered" evidence="5">
    <location>
        <begin position="1236"/>
        <end position="1256"/>
    </location>
</feature>
<keyword evidence="4" id="KW-0436">Ligase</keyword>
<reference evidence="7" key="1">
    <citation type="journal article" date="2014" name="BMC Genomics">
        <title>Genome based analysis of type-I polyketide synthase and nonribosomal peptide synthetase gene clusters in seven strains of five representative Nocardia species.</title>
        <authorList>
            <person name="Komaki H."/>
            <person name="Ichikawa N."/>
            <person name="Hosoyama A."/>
            <person name="Takahashi-Nakaguchi A."/>
            <person name="Matsuzawa T."/>
            <person name="Suzuki K."/>
            <person name="Fujita N."/>
            <person name="Gonoi T."/>
        </authorList>
    </citation>
    <scope>NUCLEOTIDE SEQUENCE</scope>
    <source>
        <strain evidence="7">NBRC 15531</strain>
    </source>
</reference>
<dbReference type="PROSITE" id="PS50075">
    <property type="entry name" value="CARRIER"/>
    <property type="match status" value="2"/>
</dbReference>
<evidence type="ECO:0000256" key="1">
    <source>
        <dbReference type="ARBA" id="ARBA00001957"/>
    </source>
</evidence>
<dbReference type="GO" id="GO:0009239">
    <property type="term" value="P:enterobactin biosynthetic process"/>
    <property type="evidence" value="ECO:0007669"/>
    <property type="project" value="TreeGrafter"/>
</dbReference>
<dbReference type="SUPFAM" id="SSF47336">
    <property type="entry name" value="ACP-like"/>
    <property type="match status" value="2"/>
</dbReference>
<dbReference type="PROSITE" id="PS00455">
    <property type="entry name" value="AMP_BINDING"/>
    <property type="match status" value="1"/>
</dbReference>
<dbReference type="SUPFAM" id="SSF51735">
    <property type="entry name" value="NAD(P)-binding Rossmann-fold domains"/>
    <property type="match status" value="1"/>
</dbReference>
<evidence type="ECO:0000313" key="7">
    <source>
        <dbReference type="EMBL" id="BAO99077.1"/>
    </source>
</evidence>
<dbReference type="InterPro" id="IPR025110">
    <property type="entry name" value="AMP-bd_C"/>
</dbReference>
<proteinExistence type="predicted"/>
<dbReference type="Pfam" id="PF00501">
    <property type="entry name" value="AMP-binding"/>
    <property type="match status" value="1"/>
</dbReference>
<dbReference type="Gene3D" id="3.30.559.10">
    <property type="entry name" value="Chloramphenicol acetyltransferase-like domain"/>
    <property type="match status" value="2"/>
</dbReference>
<dbReference type="InterPro" id="IPR045851">
    <property type="entry name" value="AMP-bd_C_sf"/>
</dbReference>
<dbReference type="InterPro" id="IPR020806">
    <property type="entry name" value="PKS_PP-bd"/>
</dbReference>
<dbReference type="CDD" id="cd05235">
    <property type="entry name" value="SDR_e1"/>
    <property type="match status" value="1"/>
</dbReference>
<dbReference type="Gene3D" id="3.40.50.12780">
    <property type="entry name" value="N-terminal domain of ligase-like"/>
    <property type="match status" value="1"/>
</dbReference>
<accession>A0A060PTX1</accession>
<dbReference type="InterPro" id="IPR013120">
    <property type="entry name" value="FAR_NAD-bd"/>
</dbReference>
<dbReference type="InterPro" id="IPR001242">
    <property type="entry name" value="Condensation_dom"/>
</dbReference>
<dbReference type="InterPro" id="IPR000873">
    <property type="entry name" value="AMP-dep_synth/lig_dom"/>
</dbReference>
<evidence type="ECO:0000256" key="3">
    <source>
        <dbReference type="ARBA" id="ARBA00022553"/>
    </source>
</evidence>
<dbReference type="NCBIfam" id="TIGR01733">
    <property type="entry name" value="AA-adenyl-dom"/>
    <property type="match status" value="1"/>
</dbReference>
<name>A0A060PTX1_NOCAS</name>
<dbReference type="InterPro" id="IPR023213">
    <property type="entry name" value="CAT-like_dom_sf"/>
</dbReference>
<dbReference type="Gene3D" id="3.40.50.720">
    <property type="entry name" value="NAD(P)-binding Rossmann-like Domain"/>
    <property type="match status" value="1"/>
</dbReference>
<organism evidence="7">
    <name type="scientific">Nocardia asteroides</name>
    <dbReference type="NCBI Taxonomy" id="1824"/>
    <lineage>
        <taxon>Bacteria</taxon>
        <taxon>Bacillati</taxon>
        <taxon>Actinomycetota</taxon>
        <taxon>Actinomycetes</taxon>
        <taxon>Mycobacteriales</taxon>
        <taxon>Nocardiaceae</taxon>
        <taxon>Nocardia</taxon>
    </lineage>
</organism>
<dbReference type="Gene3D" id="1.10.1200.10">
    <property type="entry name" value="ACP-like"/>
    <property type="match status" value="2"/>
</dbReference>
<dbReference type="Pfam" id="PF13193">
    <property type="entry name" value="AMP-binding_C"/>
    <property type="match status" value="1"/>
</dbReference>
<dbReference type="PANTHER" id="PTHR45527">
    <property type="entry name" value="NONRIBOSOMAL PEPTIDE SYNTHETASE"/>
    <property type="match status" value="1"/>
</dbReference>
<evidence type="ECO:0000256" key="5">
    <source>
        <dbReference type="SAM" id="MobiDB-lite"/>
    </source>
</evidence>
<dbReference type="NCBIfam" id="TIGR01746">
    <property type="entry name" value="Thioester-redct"/>
    <property type="match status" value="1"/>
</dbReference>